<reference evidence="1 2" key="2">
    <citation type="journal article" date="2022" name="Mol. Ecol. Resour.">
        <title>The genomes of chicory, endive, great burdock and yacon provide insights into Asteraceae paleo-polyploidization history and plant inulin production.</title>
        <authorList>
            <person name="Fan W."/>
            <person name="Wang S."/>
            <person name="Wang H."/>
            <person name="Wang A."/>
            <person name="Jiang F."/>
            <person name="Liu H."/>
            <person name="Zhao H."/>
            <person name="Xu D."/>
            <person name="Zhang Y."/>
        </authorList>
    </citation>
    <scope>NUCLEOTIDE SEQUENCE [LARGE SCALE GENOMIC DNA]</scope>
    <source>
        <strain evidence="2">cv. Niubang</strain>
    </source>
</reference>
<protein>
    <submittedName>
        <fullName evidence="1">Uncharacterized protein</fullName>
    </submittedName>
</protein>
<sequence length="281" mass="31182">MDFLFIPNEQGVIEGYVAYVVGVDLLFLPWWFVGDREERELEICGLCSGDGELDIWGRCRQRCKALKKSHRPPCCDRTSSITGLNIDGGSSGNSVNFNTLFVTLDSYQQLQLNYVRMLSLEVSFTELPVKKGKGSEDRRIIAACVKEIGSIPGGIGIDEESRSIGVDESRSKGDFMRDESSELLESWKIGISRLPILIPAFKGKISTFDGGLSQVYSPVSSFHKRVRAWLDPVFSPGRVGGENWQSSSFSGGVFVEKKASPNEWQILMESRLDAGEIHRSG</sequence>
<evidence type="ECO:0000313" key="2">
    <source>
        <dbReference type="Proteomes" id="UP001055879"/>
    </source>
</evidence>
<name>A0ACB9BEF4_ARCLA</name>
<dbReference type="Proteomes" id="UP001055879">
    <property type="component" value="Linkage Group LG06"/>
</dbReference>
<gene>
    <name evidence="1" type="ORF">L6452_21365</name>
</gene>
<accession>A0ACB9BEF4</accession>
<organism evidence="1 2">
    <name type="scientific">Arctium lappa</name>
    <name type="common">Greater burdock</name>
    <name type="synonym">Lappa major</name>
    <dbReference type="NCBI Taxonomy" id="4217"/>
    <lineage>
        <taxon>Eukaryota</taxon>
        <taxon>Viridiplantae</taxon>
        <taxon>Streptophyta</taxon>
        <taxon>Embryophyta</taxon>
        <taxon>Tracheophyta</taxon>
        <taxon>Spermatophyta</taxon>
        <taxon>Magnoliopsida</taxon>
        <taxon>eudicotyledons</taxon>
        <taxon>Gunneridae</taxon>
        <taxon>Pentapetalae</taxon>
        <taxon>asterids</taxon>
        <taxon>campanulids</taxon>
        <taxon>Asterales</taxon>
        <taxon>Asteraceae</taxon>
        <taxon>Carduoideae</taxon>
        <taxon>Cardueae</taxon>
        <taxon>Arctiinae</taxon>
        <taxon>Arctium</taxon>
    </lineage>
</organism>
<reference evidence="2" key="1">
    <citation type="journal article" date="2022" name="Mol. Ecol. Resour.">
        <title>The genomes of chicory, endive, great burdock and yacon provide insights into Asteraceae palaeo-polyploidization history and plant inulin production.</title>
        <authorList>
            <person name="Fan W."/>
            <person name="Wang S."/>
            <person name="Wang H."/>
            <person name="Wang A."/>
            <person name="Jiang F."/>
            <person name="Liu H."/>
            <person name="Zhao H."/>
            <person name="Xu D."/>
            <person name="Zhang Y."/>
        </authorList>
    </citation>
    <scope>NUCLEOTIDE SEQUENCE [LARGE SCALE GENOMIC DNA]</scope>
    <source>
        <strain evidence="2">cv. Niubang</strain>
    </source>
</reference>
<keyword evidence="2" id="KW-1185">Reference proteome</keyword>
<comment type="caution">
    <text evidence="1">The sequence shown here is derived from an EMBL/GenBank/DDBJ whole genome shotgun (WGS) entry which is preliminary data.</text>
</comment>
<dbReference type="EMBL" id="CM042052">
    <property type="protein sequence ID" value="KAI3720447.1"/>
    <property type="molecule type" value="Genomic_DNA"/>
</dbReference>
<proteinExistence type="predicted"/>
<evidence type="ECO:0000313" key="1">
    <source>
        <dbReference type="EMBL" id="KAI3720447.1"/>
    </source>
</evidence>